<dbReference type="Gene3D" id="3.40.50.720">
    <property type="entry name" value="NAD(P)-binding Rossmann-like Domain"/>
    <property type="match status" value="1"/>
</dbReference>
<evidence type="ECO:0000259" key="3">
    <source>
        <dbReference type="Pfam" id="PF02737"/>
    </source>
</evidence>
<dbReference type="Pfam" id="PF02737">
    <property type="entry name" value="3HCDH_N"/>
    <property type="match status" value="1"/>
</dbReference>
<dbReference type="GO" id="GO:0006631">
    <property type="term" value="P:fatty acid metabolic process"/>
    <property type="evidence" value="ECO:0007669"/>
    <property type="project" value="InterPro"/>
</dbReference>
<gene>
    <name evidence="4" type="ORF">MNBD_ALPHA09-288</name>
</gene>
<proteinExistence type="predicted"/>
<dbReference type="SUPFAM" id="SSF48179">
    <property type="entry name" value="6-phosphogluconate dehydrogenase C-terminal domain-like"/>
    <property type="match status" value="2"/>
</dbReference>
<dbReference type="InterPro" id="IPR006108">
    <property type="entry name" value="3HC_DH_C"/>
</dbReference>
<dbReference type="Pfam" id="PF00725">
    <property type="entry name" value="3HCDH"/>
    <property type="match status" value="1"/>
</dbReference>
<dbReference type="Gene3D" id="1.10.1040.50">
    <property type="match status" value="1"/>
</dbReference>
<dbReference type="AlphaFoldDB" id="A0A3B0TIL2"/>
<dbReference type="InterPro" id="IPR008927">
    <property type="entry name" value="6-PGluconate_DH-like_C_sf"/>
</dbReference>
<sequence>MTRKINKVAVLGGGTMGGGIAGLVAQTGHQVVLLEINREAAAAAKARMVSGRPPALETPEAADRVTVGSFDDDMGLIADCDWICEAVVEDLEIKRSLLARVEAVRKDGSIVSTNTSGIRLADITQCLPERLARDMAVTHFFNPVKVMRLVELVPGVDTADDVIPSLAAFCGGVLGKGPVYAKDTVNFIGNRIGCYWMLSGLHIGGEMAARGLNTETMDALMSAPVGIPPTGLYGLIDLVGLDVMDLVARNLAANLAPGDGGLKYATLPPAEAQMLARGQLGRKTGGGFYKMIKNDDGSRTKETFEPATNSWRPAVEVTLAEDLTRAETLLFPASPSPGLESEFATKVLGGTLAYAAGLVPEIADDIVNIDRAMRWGFAWKEGPFQLMDRIGPAKLIARLKDKGKPLPKMLQVLRHAGAPSFYRNDGTEFLGVDGAWAKVPAE</sequence>
<evidence type="ECO:0000256" key="1">
    <source>
        <dbReference type="ARBA" id="ARBA00023002"/>
    </source>
</evidence>
<dbReference type="InterPro" id="IPR006176">
    <property type="entry name" value="3-OHacyl-CoA_DH_NAD-bd"/>
</dbReference>
<evidence type="ECO:0000259" key="2">
    <source>
        <dbReference type="Pfam" id="PF00725"/>
    </source>
</evidence>
<name>A0A3B0TIL2_9ZZZZ</name>
<dbReference type="GO" id="GO:0003857">
    <property type="term" value="F:(3S)-3-hydroxyacyl-CoA dehydrogenase (NAD+) activity"/>
    <property type="evidence" value="ECO:0007669"/>
    <property type="project" value="UniProtKB-EC"/>
</dbReference>
<accession>A0A3B0TIL2</accession>
<dbReference type="EMBL" id="UOEM01000059">
    <property type="protein sequence ID" value="VAW13137.1"/>
    <property type="molecule type" value="Genomic_DNA"/>
</dbReference>
<dbReference type="EC" id="4.2.1.17" evidence="4"/>
<dbReference type="GO" id="GO:0070403">
    <property type="term" value="F:NAD+ binding"/>
    <property type="evidence" value="ECO:0007669"/>
    <property type="project" value="InterPro"/>
</dbReference>
<protein>
    <submittedName>
        <fullName evidence="4">3-hydroxyacyl-CoA dehydrogenase [fadN-fadA-fadE operon] / Enoyl-CoA hydratase [fadN-fadA-fadE operon]</fullName>
        <ecNumber evidence="4">1.1.1.35</ecNumber>
        <ecNumber evidence="4">4.2.1.17</ecNumber>
    </submittedName>
</protein>
<evidence type="ECO:0000313" key="4">
    <source>
        <dbReference type="EMBL" id="VAW13137.1"/>
    </source>
</evidence>
<dbReference type="PANTHER" id="PTHR48075:SF7">
    <property type="entry name" value="3-HYDROXYACYL-COA DEHYDROGENASE-RELATED"/>
    <property type="match status" value="1"/>
</dbReference>
<dbReference type="SUPFAM" id="SSF51735">
    <property type="entry name" value="NAD(P)-binding Rossmann-fold domains"/>
    <property type="match status" value="1"/>
</dbReference>
<feature type="domain" description="3-hydroxyacyl-CoA dehydrogenase NAD binding" evidence="3">
    <location>
        <begin position="7"/>
        <end position="184"/>
    </location>
</feature>
<dbReference type="GO" id="GO:0004300">
    <property type="term" value="F:enoyl-CoA hydratase activity"/>
    <property type="evidence" value="ECO:0007669"/>
    <property type="project" value="UniProtKB-EC"/>
</dbReference>
<reference evidence="4" key="1">
    <citation type="submission" date="2018-06" db="EMBL/GenBank/DDBJ databases">
        <authorList>
            <person name="Zhirakovskaya E."/>
        </authorList>
    </citation>
    <scope>NUCLEOTIDE SEQUENCE</scope>
</reference>
<keyword evidence="1 4" id="KW-0560">Oxidoreductase</keyword>
<keyword evidence="4" id="KW-0456">Lyase</keyword>
<organism evidence="4">
    <name type="scientific">hydrothermal vent metagenome</name>
    <dbReference type="NCBI Taxonomy" id="652676"/>
    <lineage>
        <taxon>unclassified sequences</taxon>
        <taxon>metagenomes</taxon>
        <taxon>ecological metagenomes</taxon>
    </lineage>
</organism>
<dbReference type="PANTHER" id="PTHR48075">
    <property type="entry name" value="3-HYDROXYACYL-COA DEHYDROGENASE FAMILY PROTEIN"/>
    <property type="match status" value="1"/>
</dbReference>
<dbReference type="InterPro" id="IPR036291">
    <property type="entry name" value="NAD(P)-bd_dom_sf"/>
</dbReference>
<dbReference type="EC" id="1.1.1.35" evidence="4"/>
<feature type="domain" description="3-hydroxyacyl-CoA dehydrogenase C-terminal" evidence="2">
    <location>
        <begin position="187"/>
        <end position="290"/>
    </location>
</feature>